<keyword evidence="2" id="KW-1185">Reference proteome</keyword>
<accession>A0A9Q3H6A8</accession>
<dbReference type="Proteomes" id="UP000765509">
    <property type="component" value="Unassembled WGS sequence"/>
</dbReference>
<evidence type="ECO:0000313" key="2">
    <source>
        <dbReference type="Proteomes" id="UP000765509"/>
    </source>
</evidence>
<dbReference type="AlphaFoldDB" id="A0A9Q3H6A8"/>
<gene>
    <name evidence="1" type="ORF">O181_031199</name>
</gene>
<organism evidence="1 2">
    <name type="scientific">Austropuccinia psidii MF-1</name>
    <dbReference type="NCBI Taxonomy" id="1389203"/>
    <lineage>
        <taxon>Eukaryota</taxon>
        <taxon>Fungi</taxon>
        <taxon>Dikarya</taxon>
        <taxon>Basidiomycota</taxon>
        <taxon>Pucciniomycotina</taxon>
        <taxon>Pucciniomycetes</taxon>
        <taxon>Pucciniales</taxon>
        <taxon>Sphaerophragmiaceae</taxon>
        <taxon>Austropuccinia</taxon>
    </lineage>
</organism>
<dbReference type="InterPro" id="IPR043502">
    <property type="entry name" value="DNA/RNA_pol_sf"/>
</dbReference>
<evidence type="ECO:0000313" key="1">
    <source>
        <dbReference type="EMBL" id="MBW0491484.1"/>
    </source>
</evidence>
<dbReference type="SUPFAM" id="SSF56672">
    <property type="entry name" value="DNA/RNA polymerases"/>
    <property type="match status" value="1"/>
</dbReference>
<protein>
    <submittedName>
        <fullName evidence="1">Uncharacterized protein</fullName>
    </submittedName>
</protein>
<sequence>MLRRPPYPAILETRKKIEKHVNELLDMDFIRKIGHNKIVEVTTPVLITWYDGKSRLCGDFRALNNYKKADRYPVLRIPHELDKLAKSK</sequence>
<name>A0A9Q3H6A8_9BASI</name>
<proteinExistence type="predicted"/>
<dbReference type="EMBL" id="AVOT02011107">
    <property type="protein sequence ID" value="MBW0491484.1"/>
    <property type="molecule type" value="Genomic_DNA"/>
</dbReference>
<comment type="caution">
    <text evidence="1">The sequence shown here is derived from an EMBL/GenBank/DDBJ whole genome shotgun (WGS) entry which is preliminary data.</text>
</comment>
<dbReference type="Gene3D" id="3.10.10.10">
    <property type="entry name" value="HIV Type 1 Reverse Transcriptase, subunit A, domain 1"/>
    <property type="match status" value="1"/>
</dbReference>
<reference evidence="1" key="1">
    <citation type="submission" date="2021-03" db="EMBL/GenBank/DDBJ databases">
        <title>Draft genome sequence of rust myrtle Austropuccinia psidii MF-1, a brazilian biotype.</title>
        <authorList>
            <person name="Quecine M.C."/>
            <person name="Pachon D.M.R."/>
            <person name="Bonatelli M.L."/>
            <person name="Correr F.H."/>
            <person name="Franceschini L.M."/>
            <person name="Leite T.F."/>
            <person name="Margarido G.R.A."/>
            <person name="Almeida C.A."/>
            <person name="Ferrarezi J.A."/>
            <person name="Labate C.A."/>
        </authorList>
    </citation>
    <scope>NUCLEOTIDE SEQUENCE</scope>
    <source>
        <strain evidence="1">MF-1</strain>
    </source>
</reference>